<dbReference type="VEuPathDB" id="TriTrypDB:ADEAN_000224700"/>
<dbReference type="GO" id="GO:0030976">
    <property type="term" value="F:thiamine pyrophosphate binding"/>
    <property type="evidence" value="ECO:0007669"/>
    <property type="project" value="InterPro"/>
</dbReference>
<evidence type="ECO:0000313" key="14">
    <source>
        <dbReference type="Proteomes" id="UP000515908"/>
    </source>
</evidence>
<dbReference type="GO" id="GO:0004737">
    <property type="term" value="F:pyruvate decarboxylase activity"/>
    <property type="evidence" value="ECO:0007669"/>
    <property type="project" value="TreeGrafter"/>
</dbReference>
<feature type="binding site" evidence="8">
    <location>
        <position position="470"/>
    </location>
    <ligand>
        <name>Mg(2+)</name>
        <dbReference type="ChEBI" id="CHEBI:18420"/>
    </ligand>
</feature>
<evidence type="ECO:0000256" key="3">
    <source>
        <dbReference type="ARBA" id="ARBA00022723"/>
    </source>
</evidence>
<dbReference type="FunFam" id="3.40.50.970:FF:000019">
    <property type="entry name" value="Pyruvate decarboxylase isozyme"/>
    <property type="match status" value="1"/>
</dbReference>
<keyword evidence="14" id="KW-1185">Reference proteome</keyword>
<gene>
    <name evidence="13" type="ORF">ADEAN_000224700</name>
</gene>
<dbReference type="GO" id="GO:0000949">
    <property type="term" value="P:aromatic amino acid family catabolic process to alcohol via Ehrlich pathway"/>
    <property type="evidence" value="ECO:0007669"/>
    <property type="project" value="TreeGrafter"/>
</dbReference>
<keyword evidence="3 8" id="KW-0479">Metal-binding</keyword>
<evidence type="ECO:0000256" key="5">
    <source>
        <dbReference type="ARBA" id="ARBA00022842"/>
    </source>
</evidence>
<evidence type="ECO:0000256" key="8">
    <source>
        <dbReference type="PIRSR" id="PIRSR036565-2"/>
    </source>
</evidence>
<dbReference type="InterPro" id="IPR012000">
    <property type="entry name" value="Thiamin_PyroP_enz_cen_dom"/>
</dbReference>
<reference evidence="13 14" key="1">
    <citation type="submission" date="2020-08" db="EMBL/GenBank/DDBJ databases">
        <authorList>
            <person name="Newling K."/>
            <person name="Davey J."/>
            <person name="Forrester S."/>
        </authorList>
    </citation>
    <scope>NUCLEOTIDE SEQUENCE [LARGE SCALE GENOMIC DNA]</scope>
    <source>
        <strain evidence="14">Crithidia deanei Carvalho (ATCC PRA-265)</strain>
    </source>
</reference>
<dbReference type="Pfam" id="PF00205">
    <property type="entry name" value="TPP_enzyme_M"/>
    <property type="match status" value="1"/>
</dbReference>
<dbReference type="InterPro" id="IPR012001">
    <property type="entry name" value="Thiamin_PyroP_enz_TPP-bd_dom"/>
</dbReference>
<name>A0A7G2C500_9TRYP</name>
<feature type="domain" description="Thiamine pyrophosphate enzyme central" evidence="10">
    <location>
        <begin position="206"/>
        <end position="332"/>
    </location>
</feature>
<feature type="binding site" evidence="8">
    <location>
        <position position="468"/>
    </location>
    <ligand>
        <name>Mg(2+)</name>
        <dbReference type="ChEBI" id="CHEBI:18420"/>
    </ligand>
</feature>
<evidence type="ECO:0000256" key="2">
    <source>
        <dbReference type="ARBA" id="ARBA00007812"/>
    </source>
</evidence>
<keyword evidence="6 9" id="KW-0786">Thiamine pyrophosphate</keyword>
<dbReference type="EMBL" id="LR877148">
    <property type="protein sequence ID" value="CAD2214796.1"/>
    <property type="molecule type" value="Genomic_DNA"/>
</dbReference>
<dbReference type="Gene3D" id="3.40.50.970">
    <property type="match status" value="2"/>
</dbReference>
<dbReference type="Pfam" id="PF02776">
    <property type="entry name" value="TPP_enzyme_N"/>
    <property type="match status" value="1"/>
</dbReference>
<feature type="domain" description="Thiamine pyrophosphate enzyme N-terminal TPP-binding" evidence="12">
    <location>
        <begin position="8"/>
        <end position="120"/>
    </location>
</feature>
<dbReference type="Pfam" id="PF02775">
    <property type="entry name" value="TPP_enzyme_C"/>
    <property type="match status" value="1"/>
</dbReference>
<dbReference type="SUPFAM" id="SSF52518">
    <property type="entry name" value="Thiamin diphosphate-binding fold (THDP-binding)"/>
    <property type="match status" value="2"/>
</dbReference>
<dbReference type="InterPro" id="IPR012110">
    <property type="entry name" value="PDC/IPDC-like"/>
</dbReference>
<protein>
    <submittedName>
        <fullName evidence="13">Thiamine pyrophosphate enzyme, N-terminal TPP binding domain/Thiamine pyrophosphate enzyme, central domain/Thiamine pyrophosphate enzyme, C-terminal TPP binding domain containing protein, putative</fullName>
    </submittedName>
</protein>
<dbReference type="AlphaFoldDB" id="A0A7G2C500"/>
<evidence type="ECO:0000256" key="6">
    <source>
        <dbReference type="ARBA" id="ARBA00023052"/>
    </source>
</evidence>
<evidence type="ECO:0000313" key="13">
    <source>
        <dbReference type="EMBL" id="CAD2214796.1"/>
    </source>
</evidence>
<evidence type="ECO:0000259" key="10">
    <source>
        <dbReference type="Pfam" id="PF00205"/>
    </source>
</evidence>
<dbReference type="InterPro" id="IPR047213">
    <property type="entry name" value="TPP_PYR_PDC_IPDC-like"/>
</dbReference>
<evidence type="ECO:0000256" key="7">
    <source>
        <dbReference type="ARBA" id="ARBA00023239"/>
    </source>
</evidence>
<keyword evidence="7" id="KW-0456">Lyase</keyword>
<evidence type="ECO:0000256" key="4">
    <source>
        <dbReference type="ARBA" id="ARBA00022793"/>
    </source>
</evidence>
<dbReference type="Proteomes" id="UP000515908">
    <property type="component" value="Chromosome 04"/>
</dbReference>
<dbReference type="GO" id="GO:0000287">
    <property type="term" value="F:magnesium ion binding"/>
    <property type="evidence" value="ECO:0007669"/>
    <property type="project" value="InterPro"/>
</dbReference>
<dbReference type="CDD" id="cd07038">
    <property type="entry name" value="TPP_PYR_PDC_IPDC_like"/>
    <property type="match status" value="1"/>
</dbReference>
<evidence type="ECO:0000259" key="12">
    <source>
        <dbReference type="Pfam" id="PF02776"/>
    </source>
</evidence>
<dbReference type="SUPFAM" id="SSF52467">
    <property type="entry name" value="DHS-like NAD/FAD-binding domain"/>
    <property type="match status" value="1"/>
</dbReference>
<organism evidence="13 14">
    <name type="scientific">Angomonas deanei</name>
    <dbReference type="NCBI Taxonomy" id="59799"/>
    <lineage>
        <taxon>Eukaryota</taxon>
        <taxon>Discoba</taxon>
        <taxon>Euglenozoa</taxon>
        <taxon>Kinetoplastea</taxon>
        <taxon>Metakinetoplastina</taxon>
        <taxon>Trypanosomatida</taxon>
        <taxon>Trypanosomatidae</taxon>
        <taxon>Strigomonadinae</taxon>
        <taxon>Angomonas</taxon>
    </lineage>
</organism>
<evidence type="ECO:0000259" key="11">
    <source>
        <dbReference type="Pfam" id="PF02775"/>
    </source>
</evidence>
<sequence>MPSENYNIGCYLLDRLQQLGCGHLFGVPGDYNLRFLDDVMAQEKEKGFKWVGCANELNAAYAADGYGKCGKLAALLTTYGVGELSALNGIAGAMAESSPVVHIVGAPALSMQNQRLVMHHTLGEGVFQDFVKMSEPITCAQGCLTPENAKREIDRVLVTVVHQKKPGFLLLPADVAIVACEPPTAPLQPLSVHIDKETLKVFQDRVEKMLGNSATPALLAGYLCDRFRCGGAANELVESCNIPFAVMVLGKGVMDETLPQYVGTYCGSASQDVTKAAVEEADVCIHIGVKFHDFGSASFTQKFDAKRVIDIQPFHTTIDGQFYANLPMSAALEVVAAVAKTHCKKWASRVFNKPEGIKAPTDPSKFDAHHFWTEFASNLMPNDIVLTDQGTACCAGVGLLLPKGCIYISQYLWGSIGYALPATLGAQLAEPNRRVVLVVGDGASQMTIQELGSFVRYGLKPVIFLLNNDGYVIERVIHGWNEPYNDITSWDYAQIMRGMSRGNADVEVLKEVGAAARVLQATSRDKLVFREVMLGRHETPVYQLLKR</sequence>
<keyword evidence="5 8" id="KW-0460">Magnesium</keyword>
<comment type="cofactor">
    <cofactor evidence="8">
        <name>Mg(2+)</name>
        <dbReference type="ChEBI" id="CHEBI:18420"/>
    </cofactor>
    <text evidence="8">Binds 1 Mg(2+) per subunit.</text>
</comment>
<dbReference type="InterPro" id="IPR047214">
    <property type="entry name" value="TPP_PDC_IPDC"/>
</dbReference>
<dbReference type="CDD" id="cd02005">
    <property type="entry name" value="TPP_PDC_IPDC"/>
    <property type="match status" value="1"/>
</dbReference>
<evidence type="ECO:0000256" key="1">
    <source>
        <dbReference type="ARBA" id="ARBA00001964"/>
    </source>
</evidence>
<keyword evidence="4" id="KW-0210">Decarboxylase</keyword>
<evidence type="ECO:0000256" key="9">
    <source>
        <dbReference type="RuleBase" id="RU362132"/>
    </source>
</evidence>
<dbReference type="PANTHER" id="PTHR43452">
    <property type="entry name" value="PYRUVATE DECARBOXYLASE"/>
    <property type="match status" value="1"/>
</dbReference>
<dbReference type="FunFam" id="3.40.50.970:FF:000024">
    <property type="entry name" value="Pyruvate decarboxylase isozyme"/>
    <property type="match status" value="1"/>
</dbReference>
<dbReference type="PIRSF" id="PIRSF036565">
    <property type="entry name" value="Pyruvt_ip_decrb"/>
    <property type="match status" value="1"/>
</dbReference>
<feature type="binding site" evidence="8">
    <location>
        <position position="441"/>
    </location>
    <ligand>
        <name>Mg(2+)</name>
        <dbReference type="ChEBI" id="CHEBI:18420"/>
    </ligand>
</feature>
<proteinExistence type="inferred from homology"/>
<dbReference type="PANTHER" id="PTHR43452:SF30">
    <property type="entry name" value="PYRUVATE DECARBOXYLASE ISOZYME 1-RELATED"/>
    <property type="match status" value="1"/>
</dbReference>
<comment type="similarity">
    <text evidence="2 9">Belongs to the TPP enzyme family.</text>
</comment>
<dbReference type="InterPro" id="IPR029061">
    <property type="entry name" value="THDP-binding"/>
</dbReference>
<comment type="cofactor">
    <cofactor evidence="1">
        <name>thiamine diphosphate</name>
        <dbReference type="ChEBI" id="CHEBI:58937"/>
    </cofactor>
</comment>
<accession>A0A7G2C500</accession>
<dbReference type="PROSITE" id="PS00187">
    <property type="entry name" value="TPP_ENZYMES"/>
    <property type="match status" value="1"/>
</dbReference>
<dbReference type="Gene3D" id="3.40.50.1220">
    <property type="entry name" value="TPP-binding domain"/>
    <property type="match status" value="1"/>
</dbReference>
<dbReference type="InterPro" id="IPR011766">
    <property type="entry name" value="TPP_enzyme_TPP-bd"/>
</dbReference>
<dbReference type="InterPro" id="IPR000399">
    <property type="entry name" value="TPP-bd_CS"/>
</dbReference>
<feature type="domain" description="Thiamine pyrophosphate enzyme TPP-binding" evidence="11">
    <location>
        <begin position="407"/>
        <end position="517"/>
    </location>
</feature>
<dbReference type="GO" id="GO:0005829">
    <property type="term" value="C:cytosol"/>
    <property type="evidence" value="ECO:0007669"/>
    <property type="project" value="TreeGrafter"/>
</dbReference>
<dbReference type="InterPro" id="IPR029035">
    <property type="entry name" value="DHS-like_NAD/FAD-binding_dom"/>
</dbReference>